<protein>
    <recommendedName>
        <fullName evidence="1">Phosphoinositide phospholipase C</fullName>
        <ecNumber evidence="1">3.1.4.11</ecNumber>
    </recommendedName>
</protein>
<comment type="catalytic activity">
    <reaction evidence="1">
        <text>a 1,2-diacyl-sn-glycero-3-phospho-(1D-myo-inositol-4,5-bisphosphate) + H2O = 1D-myo-inositol 1,4,5-trisphosphate + a 1,2-diacyl-sn-glycerol + H(+)</text>
        <dbReference type="Rhea" id="RHEA:33179"/>
        <dbReference type="ChEBI" id="CHEBI:15377"/>
        <dbReference type="ChEBI" id="CHEBI:15378"/>
        <dbReference type="ChEBI" id="CHEBI:17815"/>
        <dbReference type="ChEBI" id="CHEBI:58456"/>
        <dbReference type="ChEBI" id="CHEBI:203600"/>
        <dbReference type="EC" id="3.1.4.11"/>
    </reaction>
</comment>
<feature type="region of interest" description="Disordered" evidence="2">
    <location>
        <begin position="270"/>
        <end position="308"/>
    </location>
</feature>
<dbReference type="STRING" id="655863.F0XK32"/>
<name>F0XK32_GROCL</name>
<dbReference type="SUPFAM" id="SSF51695">
    <property type="entry name" value="PLC-like phosphodiesterases"/>
    <property type="match status" value="1"/>
</dbReference>
<feature type="signal peptide" evidence="3">
    <location>
        <begin position="1"/>
        <end position="20"/>
    </location>
</feature>
<dbReference type="InterPro" id="IPR000909">
    <property type="entry name" value="PLipase_C_PInositol-sp_X_dom"/>
</dbReference>
<dbReference type="GeneID" id="25978316"/>
<dbReference type="GO" id="GO:0016042">
    <property type="term" value="P:lipid catabolic process"/>
    <property type="evidence" value="ECO:0007669"/>
    <property type="project" value="UniProtKB-KW"/>
</dbReference>
<keyword evidence="1" id="KW-0442">Lipid degradation</keyword>
<evidence type="ECO:0000256" key="1">
    <source>
        <dbReference type="RuleBase" id="RU361133"/>
    </source>
</evidence>
<organism evidence="6">
    <name type="scientific">Grosmannia clavigera (strain kw1407 / UAMH 11150)</name>
    <name type="common">Blue stain fungus</name>
    <name type="synonym">Graphiocladiella clavigera</name>
    <dbReference type="NCBI Taxonomy" id="655863"/>
    <lineage>
        <taxon>Eukaryota</taxon>
        <taxon>Fungi</taxon>
        <taxon>Dikarya</taxon>
        <taxon>Ascomycota</taxon>
        <taxon>Pezizomycotina</taxon>
        <taxon>Sordariomycetes</taxon>
        <taxon>Sordariomycetidae</taxon>
        <taxon>Ophiostomatales</taxon>
        <taxon>Ophiostomataceae</taxon>
        <taxon>Leptographium</taxon>
    </lineage>
</organism>
<keyword evidence="6" id="KW-1185">Reference proteome</keyword>
<dbReference type="InParanoid" id="F0XK32"/>
<dbReference type="EMBL" id="GL629787">
    <property type="protein sequence ID" value="EFX01967.1"/>
    <property type="molecule type" value="Genomic_DNA"/>
</dbReference>
<dbReference type="Gene3D" id="2.60.40.150">
    <property type="entry name" value="C2 domain"/>
    <property type="match status" value="1"/>
</dbReference>
<dbReference type="GO" id="GO:0051209">
    <property type="term" value="P:release of sequestered calcium ion into cytosol"/>
    <property type="evidence" value="ECO:0007669"/>
    <property type="project" value="TreeGrafter"/>
</dbReference>
<dbReference type="GO" id="GO:0004435">
    <property type="term" value="F:phosphatidylinositol-4,5-bisphosphate phospholipase C activity"/>
    <property type="evidence" value="ECO:0007669"/>
    <property type="project" value="UniProtKB-EC"/>
</dbReference>
<feature type="compositionally biased region" description="Low complexity" evidence="2">
    <location>
        <begin position="587"/>
        <end position="596"/>
    </location>
</feature>
<keyword evidence="1" id="KW-0378">Hydrolase</keyword>
<evidence type="ECO:0000256" key="2">
    <source>
        <dbReference type="SAM" id="MobiDB-lite"/>
    </source>
</evidence>
<keyword evidence="1" id="KW-0443">Lipid metabolism</keyword>
<dbReference type="Pfam" id="PF00387">
    <property type="entry name" value="PI-PLC-Y"/>
    <property type="match status" value="1"/>
</dbReference>
<dbReference type="InterPro" id="IPR001192">
    <property type="entry name" value="PI-PLC_fam"/>
</dbReference>
<keyword evidence="3" id="KW-0732">Signal</keyword>
<evidence type="ECO:0000313" key="5">
    <source>
        <dbReference type="EMBL" id="EFX01967.1"/>
    </source>
</evidence>
<reference evidence="5 6" key="1">
    <citation type="journal article" date="2011" name="Proc. Natl. Acad. Sci. U.S.A.">
        <title>Genome and transcriptome analyses of the mountain pine beetle-fungal symbiont Grosmannia clavigera, a lodgepole pine pathogen.</title>
        <authorList>
            <person name="DiGuistini S."/>
            <person name="Wang Y."/>
            <person name="Liao N.Y."/>
            <person name="Taylor G."/>
            <person name="Tanguay P."/>
            <person name="Feau N."/>
            <person name="Henrissat B."/>
            <person name="Chan S.K."/>
            <person name="Hesse-Orce U."/>
            <person name="Alamouti S.M."/>
            <person name="Tsui C.K.M."/>
            <person name="Docking R.T."/>
            <person name="Levasseur A."/>
            <person name="Haridas S."/>
            <person name="Robertson G."/>
            <person name="Birol I."/>
            <person name="Holt R.A."/>
            <person name="Marra M.A."/>
            <person name="Hamelin R.C."/>
            <person name="Hirst M."/>
            <person name="Jones S.J.M."/>
            <person name="Bohlmann J."/>
            <person name="Breuil C."/>
        </authorList>
    </citation>
    <scope>NUCLEOTIDE SEQUENCE [LARGE SCALE GENOMIC DNA]</scope>
    <source>
        <strain evidence="6">kw1407 / UAMH 11150</strain>
    </source>
</reference>
<feature type="compositionally biased region" description="Polar residues" evidence="2">
    <location>
        <begin position="379"/>
        <end position="392"/>
    </location>
</feature>
<evidence type="ECO:0000256" key="3">
    <source>
        <dbReference type="SAM" id="SignalP"/>
    </source>
</evidence>
<dbReference type="RefSeq" id="XP_014171449.1">
    <property type="nucleotide sequence ID" value="XM_014315974.1"/>
</dbReference>
<dbReference type="Proteomes" id="UP000007796">
    <property type="component" value="Unassembled WGS sequence"/>
</dbReference>
<dbReference type="InterPro" id="IPR035892">
    <property type="entry name" value="C2_domain_sf"/>
</dbReference>
<feature type="region of interest" description="Disordered" evidence="2">
    <location>
        <begin position="577"/>
        <end position="596"/>
    </location>
</feature>
<dbReference type="InterPro" id="IPR001711">
    <property type="entry name" value="PLipase_C_Pinositol-sp_Y"/>
</dbReference>
<dbReference type="AlphaFoldDB" id="F0XK32"/>
<dbReference type="InterPro" id="IPR017946">
    <property type="entry name" value="PLC-like_Pdiesterase_TIM-brl"/>
</dbReference>
<dbReference type="Pfam" id="PF00388">
    <property type="entry name" value="PI-PLC-X"/>
    <property type="match status" value="1"/>
</dbReference>
<feature type="domain" description="PI-PLC Y-box" evidence="4">
    <location>
        <begin position="604"/>
        <end position="717"/>
    </location>
</feature>
<accession>F0XK32</accession>
<evidence type="ECO:0000313" key="6">
    <source>
        <dbReference type="Proteomes" id="UP000007796"/>
    </source>
</evidence>
<sequence length="947" mass="101759">MEHGRPEAALFFITLSFGSGWELLGFGYCQPEKRGYPIIRLAPLYNTICSTASMGLFNRRSGPRPAPRLPADESLHGIRNALRRLVETSTLISPPADHGPPERLHVTIAVDRPTKPTNATAAMPIIVLGHSTLARLQSVFQDMCRRTLSIALMPLAPAMMTQGHTLTQVRLARFLRDVQEEPRLPALTKDRYTFEDFLELLALSAGWDAQKLPDAKDLDTSHPISHYFVSSSHNTYLVGNQLSSDASVDEYRKVLERNCRCIEIDVWNPPARSGRTGGRGSGRTAAHDRSKSPGKQLHGRHTPSNSVATSIQEGIDAVASLITGRTTLSRSRASSTSQAPPAGETSTQETLLQRSMATTAIEDDDAAVADAGTTMSRTASTVLTQATTDAGNTTTTSMSTMSSSSAGTPEPDEPVVMHAHTLARSDWTLGTQVPFRDVCRAVRSAAFADNDLPLIVSLEVHTNAAQQRQMVKIMREEWGDLLLDQQLDGTDPRLRLPTLEELKRKILVKVKKPAVATSLAGGTGATSGTTATTATTTATITTTTTATTEDSFTPRPALHHVVGLGTSLLAVANNAGALSGSEDDEPNAAPVSASLPPSSITHELGSLAVYTESRRFTNFSDRAAKLPGHIFSLDDTVIQTLHGKQHEELFQHNKKYLMRAYPNATKHVSSSNPDPAPCWRRGVQMVALNWQTLDKAMMLNHAMFAGSPGWVLKPPGYHSSGGATVTAATAATSTTTCPVAVAAPVCTIDLYITILAGQHLPLPPSLLKRGGHRLDEVTGIVSGHARKDFRPYVRAELNVERPDERCPEVADCASSSAAAAAATTTAPATSTFASIASVFGSAAVPELSLRQKTVPARTDQPDWGSRGSVMRFRNIAGIVEALSFIVFCVEDDGTRPTVSLGRNDALAGWASFRLDQLRTGYRFISLMDGRGNPTDGKLLVLVEKVVK</sequence>
<dbReference type="OrthoDB" id="269822at2759"/>
<dbReference type="GO" id="GO:0048015">
    <property type="term" value="P:phosphatidylinositol-mediated signaling"/>
    <property type="evidence" value="ECO:0007669"/>
    <property type="project" value="TreeGrafter"/>
</dbReference>
<feature type="region of interest" description="Disordered" evidence="2">
    <location>
        <begin position="379"/>
        <end position="412"/>
    </location>
</feature>
<dbReference type="PROSITE" id="PS50007">
    <property type="entry name" value="PIPLC_X_DOMAIN"/>
    <property type="match status" value="1"/>
</dbReference>
<dbReference type="PANTHER" id="PTHR10336:SF82">
    <property type="entry name" value="PHOSPHOINOSITIDE PHOSPHOLIPASE C"/>
    <property type="match status" value="1"/>
</dbReference>
<feature type="compositionally biased region" description="Low complexity" evidence="2">
    <location>
        <begin position="393"/>
        <end position="405"/>
    </location>
</feature>
<feature type="compositionally biased region" description="Low complexity" evidence="2">
    <location>
        <begin position="327"/>
        <end position="337"/>
    </location>
</feature>
<dbReference type="EC" id="3.1.4.11" evidence="1"/>
<dbReference type="PRINTS" id="PR00390">
    <property type="entry name" value="PHPHLIPASEC"/>
</dbReference>
<dbReference type="PROSITE" id="PS50008">
    <property type="entry name" value="PIPLC_Y_DOMAIN"/>
    <property type="match status" value="1"/>
</dbReference>
<dbReference type="SMART" id="SM00149">
    <property type="entry name" value="PLCYc"/>
    <property type="match status" value="1"/>
</dbReference>
<proteinExistence type="predicted"/>
<dbReference type="SMART" id="SM00148">
    <property type="entry name" value="PLCXc"/>
    <property type="match status" value="1"/>
</dbReference>
<evidence type="ECO:0000259" key="4">
    <source>
        <dbReference type="PROSITE" id="PS50008"/>
    </source>
</evidence>
<dbReference type="HOGENOM" id="CLU_002738_3_0_1"/>
<gene>
    <name evidence="5" type="ORF">CMQ_5038</name>
</gene>
<dbReference type="PANTHER" id="PTHR10336">
    <property type="entry name" value="PHOSPHOINOSITIDE-SPECIFIC PHOSPHOLIPASE C FAMILY PROTEIN"/>
    <property type="match status" value="1"/>
</dbReference>
<feature type="region of interest" description="Disordered" evidence="2">
    <location>
        <begin position="327"/>
        <end position="350"/>
    </location>
</feature>
<dbReference type="Gene3D" id="3.20.20.190">
    <property type="entry name" value="Phosphatidylinositol (PI) phosphodiesterase"/>
    <property type="match status" value="2"/>
</dbReference>
<feature type="chain" id="PRO_5003263998" description="Phosphoinositide phospholipase C" evidence="3">
    <location>
        <begin position="21"/>
        <end position="947"/>
    </location>
</feature>
<dbReference type="eggNOG" id="KOG0169">
    <property type="taxonomic scope" value="Eukaryota"/>
</dbReference>